<feature type="transmembrane region" description="Helical" evidence="6">
    <location>
        <begin position="116"/>
        <end position="135"/>
    </location>
</feature>
<keyword evidence="4 6" id="KW-1133">Transmembrane helix</keyword>
<dbReference type="EMBL" id="VTEI01000003">
    <property type="protein sequence ID" value="TYS17650.1"/>
    <property type="molecule type" value="Genomic_DNA"/>
</dbReference>
<name>A0A5D4NUP1_9BACI</name>
<dbReference type="InterPro" id="IPR002524">
    <property type="entry name" value="Cation_efflux"/>
</dbReference>
<evidence type="ECO:0000256" key="4">
    <source>
        <dbReference type="ARBA" id="ARBA00022989"/>
    </source>
</evidence>
<evidence type="ECO:0000313" key="9">
    <source>
        <dbReference type="EMBL" id="TYS17650.1"/>
    </source>
</evidence>
<keyword evidence="2" id="KW-0813">Transport</keyword>
<dbReference type="InterPro" id="IPR036837">
    <property type="entry name" value="Cation_efflux_CTD_sf"/>
</dbReference>
<feature type="transmembrane region" description="Helical" evidence="6">
    <location>
        <begin position="15"/>
        <end position="33"/>
    </location>
</feature>
<dbReference type="InterPro" id="IPR058533">
    <property type="entry name" value="Cation_efflux_TM"/>
</dbReference>
<reference evidence="9 10" key="1">
    <citation type="submission" date="2019-08" db="EMBL/GenBank/DDBJ databases">
        <title>Bacillus genomes from the desert of Cuatro Cienegas, Coahuila.</title>
        <authorList>
            <person name="Olmedo-Alvarez G."/>
        </authorList>
    </citation>
    <scope>NUCLEOTIDE SEQUENCE [LARGE SCALE GENOMIC DNA]</scope>
    <source>
        <strain evidence="9 10">CH34_1T</strain>
    </source>
</reference>
<keyword evidence="3 6" id="KW-0812">Transmembrane</keyword>
<evidence type="ECO:0000256" key="1">
    <source>
        <dbReference type="ARBA" id="ARBA00004141"/>
    </source>
</evidence>
<evidence type="ECO:0000256" key="2">
    <source>
        <dbReference type="ARBA" id="ARBA00022448"/>
    </source>
</evidence>
<evidence type="ECO:0000313" key="10">
    <source>
        <dbReference type="Proteomes" id="UP000322267"/>
    </source>
</evidence>
<dbReference type="RefSeq" id="WP_148938985.1">
    <property type="nucleotide sequence ID" value="NZ_VTEI01000003.1"/>
</dbReference>
<evidence type="ECO:0000256" key="6">
    <source>
        <dbReference type="SAM" id="Phobius"/>
    </source>
</evidence>
<evidence type="ECO:0000259" key="8">
    <source>
        <dbReference type="Pfam" id="PF16916"/>
    </source>
</evidence>
<dbReference type="OrthoDB" id="9806522at2"/>
<dbReference type="GO" id="GO:0006829">
    <property type="term" value="P:zinc ion transport"/>
    <property type="evidence" value="ECO:0007669"/>
    <property type="project" value="InterPro"/>
</dbReference>
<evidence type="ECO:0000256" key="3">
    <source>
        <dbReference type="ARBA" id="ARBA00022692"/>
    </source>
</evidence>
<dbReference type="GO" id="GO:0008324">
    <property type="term" value="F:monoatomic cation transmembrane transporter activity"/>
    <property type="evidence" value="ECO:0007669"/>
    <property type="project" value="InterPro"/>
</dbReference>
<dbReference type="Gene3D" id="3.30.70.1350">
    <property type="entry name" value="Cation efflux protein, cytoplasmic domain"/>
    <property type="match status" value="1"/>
</dbReference>
<dbReference type="InterPro" id="IPR040177">
    <property type="entry name" value="SLC30A9"/>
</dbReference>
<comment type="subcellular location">
    <subcellularLocation>
        <location evidence="1">Membrane</location>
        <topology evidence="1">Multi-pass membrane protein</topology>
    </subcellularLocation>
</comment>
<dbReference type="SUPFAM" id="SSF160240">
    <property type="entry name" value="Cation efflux protein cytoplasmic domain-like"/>
    <property type="match status" value="1"/>
</dbReference>
<protein>
    <submittedName>
        <fullName evidence="9">Cation transporter</fullName>
    </submittedName>
</protein>
<feature type="transmembrane region" description="Helical" evidence="6">
    <location>
        <begin position="76"/>
        <end position="96"/>
    </location>
</feature>
<organism evidence="9 10">
    <name type="scientific">Rossellomorea vietnamensis</name>
    <dbReference type="NCBI Taxonomy" id="218284"/>
    <lineage>
        <taxon>Bacteria</taxon>
        <taxon>Bacillati</taxon>
        <taxon>Bacillota</taxon>
        <taxon>Bacilli</taxon>
        <taxon>Bacillales</taxon>
        <taxon>Bacillaceae</taxon>
        <taxon>Rossellomorea</taxon>
    </lineage>
</organism>
<proteinExistence type="predicted"/>
<dbReference type="Pfam" id="PF01545">
    <property type="entry name" value="Cation_efflux"/>
    <property type="match status" value="1"/>
</dbReference>
<dbReference type="PANTHER" id="PTHR13414:SF9">
    <property type="entry name" value="PROTON-COUPLED ZINC ANTIPORTER SLC30A9, MITOCHONDRIAL"/>
    <property type="match status" value="1"/>
</dbReference>
<accession>A0A5D4NUP1</accession>
<dbReference type="GO" id="GO:0016020">
    <property type="term" value="C:membrane"/>
    <property type="evidence" value="ECO:0007669"/>
    <property type="project" value="UniProtKB-SubCell"/>
</dbReference>
<dbReference type="Proteomes" id="UP000322267">
    <property type="component" value="Unassembled WGS sequence"/>
</dbReference>
<keyword evidence="5 6" id="KW-0472">Membrane</keyword>
<dbReference type="InterPro" id="IPR027470">
    <property type="entry name" value="Cation_efflux_CTD"/>
</dbReference>
<dbReference type="Pfam" id="PF16916">
    <property type="entry name" value="ZT_dimer"/>
    <property type="match status" value="1"/>
</dbReference>
<dbReference type="AlphaFoldDB" id="A0A5D4NUP1"/>
<dbReference type="SUPFAM" id="SSF161111">
    <property type="entry name" value="Cation efflux protein transmembrane domain-like"/>
    <property type="match status" value="1"/>
</dbReference>
<feature type="domain" description="Cation efflux protein cytoplasmic" evidence="8">
    <location>
        <begin position="240"/>
        <end position="307"/>
    </location>
</feature>
<dbReference type="Gene3D" id="1.20.1510.10">
    <property type="entry name" value="Cation efflux protein transmembrane domain"/>
    <property type="match status" value="1"/>
</dbReference>
<evidence type="ECO:0000256" key="5">
    <source>
        <dbReference type="ARBA" id="ARBA00023136"/>
    </source>
</evidence>
<feature type="domain" description="Cation efflux protein transmembrane" evidence="7">
    <location>
        <begin position="16"/>
        <end position="225"/>
    </location>
</feature>
<gene>
    <name evidence="9" type="ORF">FZC78_07250</name>
</gene>
<feature type="transmembrane region" description="Helical" evidence="6">
    <location>
        <begin position="204"/>
        <end position="222"/>
    </location>
</feature>
<dbReference type="NCBIfam" id="TIGR01297">
    <property type="entry name" value="CDF"/>
    <property type="match status" value="1"/>
</dbReference>
<evidence type="ECO:0000259" key="7">
    <source>
        <dbReference type="Pfam" id="PF01545"/>
    </source>
</evidence>
<comment type="caution">
    <text evidence="9">The sequence shown here is derived from an EMBL/GenBank/DDBJ whole genome shotgun (WGS) entry which is preliminary data.</text>
</comment>
<dbReference type="InterPro" id="IPR027469">
    <property type="entry name" value="Cation_efflux_TMD_sf"/>
</dbReference>
<dbReference type="PANTHER" id="PTHR13414">
    <property type="entry name" value="HUEL-CATION TRANSPORTER"/>
    <property type="match status" value="1"/>
</dbReference>
<sequence>MVELWNLLKQGNKSALLASIINAVISIAKGVAFTLTGNVAMFAETLHSIGDAANQFFVFIGSALSKKAPTPRFPNGFGRLVNLVLLAAVLVVGIMAYETIVEGYHHILHPQESTGFIISVGVLSFAIILEAFVLFKAMKETLHEVGIEAKGFGIITKSIANVNKAKAATKLVFLEDSVATGGGLLALAAIIISHYTPYHQVEGIASIIIGVLMFIVVGKTFLDNAAGVLGEADLTLRSVIGDIAFNDPGVRDVQEIAVLKEGDEYHVELIVEVDPSITVAEADDIKDRLEDRILRENGVTDVIVEFDEDDNLPKWEESKTTK</sequence>
<feature type="transmembrane region" description="Helical" evidence="6">
    <location>
        <begin position="171"/>
        <end position="192"/>
    </location>
</feature>